<dbReference type="EMBL" id="BPLF01000002">
    <property type="protein sequence ID" value="GIX63456.1"/>
    <property type="molecule type" value="Genomic_DNA"/>
</dbReference>
<keyword evidence="3" id="KW-1185">Reference proteome</keyword>
<dbReference type="RefSeq" id="XP_067715525.1">
    <property type="nucleotide sequence ID" value="XM_067859424.1"/>
</dbReference>
<evidence type="ECO:0000313" key="3">
    <source>
        <dbReference type="Proteomes" id="UP001497744"/>
    </source>
</evidence>
<comment type="caution">
    <text evidence="2">The sequence shown here is derived from an EMBL/GenBank/DDBJ whole genome shotgun (WGS) entry which is preliminary data.</text>
</comment>
<sequence>MEARRHAEHFHHVVDVAVDVLQLGPEPAPQDQGRQVAQEAATEAQAWDVVPQVVSNVPPGEAEQARLPVGVVVAKYVTVPRIRSVGGVGVVFQKGLTARDSPRARLGPIFDHSSPPTRMTP</sequence>
<protein>
    <submittedName>
        <fullName evidence="2">Zf-CGNR multi-domain protein</fullName>
    </submittedName>
</protein>
<reference evidence="2 3" key="1">
    <citation type="submission" date="2021-06" db="EMBL/GenBank/DDBJ databases">
        <title>Genome sequence of Babesia caballi.</title>
        <authorList>
            <person name="Yamagishi J."/>
            <person name="Kidaka T."/>
            <person name="Ochi A."/>
        </authorList>
    </citation>
    <scope>NUCLEOTIDE SEQUENCE [LARGE SCALE GENOMIC DNA]</scope>
    <source>
        <strain evidence="2">USDA-D6B2</strain>
    </source>
</reference>
<organism evidence="2 3">
    <name type="scientific">Babesia caballi</name>
    <dbReference type="NCBI Taxonomy" id="5871"/>
    <lineage>
        <taxon>Eukaryota</taxon>
        <taxon>Sar</taxon>
        <taxon>Alveolata</taxon>
        <taxon>Apicomplexa</taxon>
        <taxon>Aconoidasida</taxon>
        <taxon>Piroplasmida</taxon>
        <taxon>Babesiidae</taxon>
        <taxon>Babesia</taxon>
    </lineage>
</organism>
<dbReference type="GeneID" id="94194937"/>
<name>A0AAV4LUE8_BABCB</name>
<proteinExistence type="predicted"/>
<gene>
    <name evidence="2" type="ORF">BcabD6B2_28910</name>
</gene>
<evidence type="ECO:0000256" key="1">
    <source>
        <dbReference type="SAM" id="MobiDB-lite"/>
    </source>
</evidence>
<feature type="region of interest" description="Disordered" evidence="1">
    <location>
        <begin position="102"/>
        <end position="121"/>
    </location>
</feature>
<dbReference type="Proteomes" id="UP001497744">
    <property type="component" value="Unassembled WGS sequence"/>
</dbReference>
<dbReference type="AlphaFoldDB" id="A0AAV4LUE8"/>
<evidence type="ECO:0000313" key="2">
    <source>
        <dbReference type="EMBL" id="GIX63456.1"/>
    </source>
</evidence>
<accession>A0AAV4LUE8</accession>